<evidence type="ECO:0000313" key="2">
    <source>
        <dbReference type="Proteomes" id="UP000027931"/>
    </source>
</evidence>
<proteinExistence type="predicted"/>
<dbReference type="OrthoDB" id="2382355at2"/>
<keyword evidence="2" id="KW-1185">Reference proteome</keyword>
<dbReference type="RefSeq" id="WP_038086339.1">
    <property type="nucleotide sequence ID" value="NZ_JMIR01000008.1"/>
</dbReference>
<evidence type="ECO:0000313" key="1">
    <source>
        <dbReference type="EMBL" id="KEO83888.1"/>
    </source>
</evidence>
<sequence>MQINVNFIKSMTFDKSFITIGPTIQTVVRARENQNYGLGEVVGDRNEVFGAKYAVSDDDVFDFLTKKIVIHK</sequence>
<protein>
    <submittedName>
        <fullName evidence="1">Uncharacterized protein</fullName>
    </submittedName>
</protein>
<dbReference type="EMBL" id="JMIR01000008">
    <property type="protein sequence ID" value="KEO83888.1"/>
    <property type="molecule type" value="Genomic_DNA"/>
</dbReference>
<organism evidence="1 2">
    <name type="scientific">Tumebacillus flagellatus</name>
    <dbReference type="NCBI Taxonomy" id="1157490"/>
    <lineage>
        <taxon>Bacteria</taxon>
        <taxon>Bacillati</taxon>
        <taxon>Bacillota</taxon>
        <taxon>Bacilli</taxon>
        <taxon>Bacillales</taxon>
        <taxon>Alicyclobacillaceae</taxon>
        <taxon>Tumebacillus</taxon>
    </lineage>
</organism>
<dbReference type="Proteomes" id="UP000027931">
    <property type="component" value="Unassembled WGS sequence"/>
</dbReference>
<accession>A0A074LV83</accession>
<reference evidence="1 2" key="1">
    <citation type="journal article" date="2013" name="Int. J. Syst. Evol. Microbiol.">
        <title>Tumebacillus flagellatus sp. nov., an alpha-amylase/pullulanase-producing bacterium isolated from cassava wastewater.</title>
        <authorList>
            <person name="Wang Q."/>
            <person name="Xie N."/>
            <person name="Qin Y."/>
            <person name="Shen N."/>
            <person name="Zhu J."/>
            <person name="Mi H."/>
            <person name="Huang R."/>
        </authorList>
    </citation>
    <scope>NUCLEOTIDE SEQUENCE [LARGE SCALE GENOMIC DNA]</scope>
    <source>
        <strain evidence="1 2">GST4</strain>
    </source>
</reference>
<dbReference type="STRING" id="1157490.EL26_08210"/>
<gene>
    <name evidence="1" type="ORF">EL26_08210</name>
</gene>
<comment type="caution">
    <text evidence="1">The sequence shown here is derived from an EMBL/GenBank/DDBJ whole genome shotgun (WGS) entry which is preliminary data.</text>
</comment>
<dbReference type="AlphaFoldDB" id="A0A074LV83"/>
<name>A0A074LV83_9BACL</name>